<dbReference type="SUPFAM" id="SSF88688">
    <property type="entry name" value="Families 57/38 glycoside transferase middle domain"/>
    <property type="match status" value="1"/>
</dbReference>
<dbReference type="Gene3D" id="1.20.1270.50">
    <property type="entry name" value="Glycoside hydrolase family 38, central domain"/>
    <property type="match status" value="1"/>
</dbReference>
<proteinExistence type="inferred from homology"/>
<reference evidence="6 7" key="1">
    <citation type="submission" date="2024-10" db="EMBL/GenBank/DDBJ databases">
        <title>The Natural Products Discovery Center: Release of the First 8490 Sequenced Strains for Exploring Actinobacteria Biosynthetic Diversity.</title>
        <authorList>
            <person name="Kalkreuter E."/>
            <person name="Kautsar S.A."/>
            <person name="Yang D."/>
            <person name="Bader C.D."/>
            <person name="Teijaro C.N."/>
            <person name="Fluegel L."/>
            <person name="Davis C.M."/>
            <person name="Simpson J.R."/>
            <person name="Lauterbach L."/>
            <person name="Steele A.D."/>
            <person name="Gui C."/>
            <person name="Meng S."/>
            <person name="Li G."/>
            <person name="Viehrig K."/>
            <person name="Ye F."/>
            <person name="Su P."/>
            <person name="Kiefer A.F."/>
            <person name="Nichols A."/>
            <person name="Cepeda A.J."/>
            <person name="Yan W."/>
            <person name="Fan B."/>
            <person name="Jiang Y."/>
            <person name="Adhikari A."/>
            <person name="Zheng C.-J."/>
            <person name="Schuster L."/>
            <person name="Cowan T.M."/>
            <person name="Smanski M.J."/>
            <person name="Chevrette M.G."/>
            <person name="De Carvalho L.P.S."/>
            <person name="Shen B."/>
        </authorList>
    </citation>
    <scope>NUCLEOTIDE SEQUENCE [LARGE SCALE GENOMIC DNA]</scope>
    <source>
        <strain evidence="6 7">NPDC050545</strain>
    </source>
</reference>
<accession>A0ABW7Z4V4</accession>
<gene>
    <name evidence="6" type="ORF">ACIBG2_34280</name>
</gene>
<dbReference type="InterPro" id="IPR041147">
    <property type="entry name" value="GH38_C"/>
</dbReference>
<dbReference type="RefSeq" id="WP_397087810.1">
    <property type="nucleotide sequence ID" value="NZ_JBITGY010000010.1"/>
</dbReference>
<dbReference type="InterPro" id="IPR028995">
    <property type="entry name" value="Glyco_hydro_57/38_cen_sf"/>
</dbReference>
<comment type="caution">
    <text evidence="6">The sequence shown here is derived from an EMBL/GenBank/DDBJ whole genome shotgun (WGS) entry which is preliminary data.</text>
</comment>
<dbReference type="GO" id="GO:0016787">
    <property type="term" value="F:hydrolase activity"/>
    <property type="evidence" value="ECO:0007669"/>
    <property type="project" value="UniProtKB-KW"/>
</dbReference>
<evidence type="ECO:0000313" key="7">
    <source>
        <dbReference type="Proteomes" id="UP001612741"/>
    </source>
</evidence>
<evidence type="ECO:0000256" key="1">
    <source>
        <dbReference type="ARBA" id="ARBA00009792"/>
    </source>
</evidence>
<feature type="domain" description="Glycoside hydrolase family 38 central" evidence="5">
    <location>
        <begin position="415"/>
        <end position="485"/>
    </location>
</feature>
<keyword evidence="4" id="KW-0326">Glycosidase</keyword>
<keyword evidence="3 6" id="KW-0378">Hydrolase</keyword>
<comment type="similarity">
    <text evidence="1">Belongs to the glycosyl hydrolase 38 family.</text>
</comment>
<dbReference type="InterPro" id="IPR015341">
    <property type="entry name" value="Glyco_hydro_38_cen"/>
</dbReference>
<dbReference type="Proteomes" id="UP001612741">
    <property type="component" value="Unassembled WGS sequence"/>
</dbReference>
<keyword evidence="2" id="KW-0479">Metal-binding</keyword>
<evidence type="ECO:0000256" key="2">
    <source>
        <dbReference type="ARBA" id="ARBA00022723"/>
    </source>
</evidence>
<dbReference type="Pfam" id="PF01074">
    <property type="entry name" value="Glyco_hydro_38N"/>
    <property type="match status" value="1"/>
</dbReference>
<protein>
    <submittedName>
        <fullName evidence="6">Glycosyl hydrolase-related protein</fullName>
    </submittedName>
</protein>
<evidence type="ECO:0000313" key="6">
    <source>
        <dbReference type="EMBL" id="MFI6502488.1"/>
    </source>
</evidence>
<evidence type="ECO:0000259" key="5">
    <source>
        <dbReference type="SMART" id="SM00872"/>
    </source>
</evidence>
<dbReference type="InterPro" id="IPR000602">
    <property type="entry name" value="Glyco_hydro_38_N"/>
</dbReference>
<dbReference type="InterPro" id="IPR011330">
    <property type="entry name" value="Glyco_hydro/deAcase_b/a-brl"/>
</dbReference>
<sequence>MRIAGITGTDLFKGAPSRPLQIVRVTVAGPSLEPVTVRVEGPAVTTVEPVRLPPLRTGSEQVAEVGVALAEPVTEGSLRRVVAMATGSGGGVRAEGEIRAAVPGWTMWMVSHFHYDPVWWNTQAGYTQTWYDVPAADEPRPKTTVFTAFDLIRAHLQAARRDSDYKFVLAEVDYLKPHWDSCPEDRADLRRFLDEGRIEIVGGNYNEPNTNLTHPETTVRNAVYGMAYQREVIGGDPRSAWMLDVFGHDPAYPGLMADAGLDSSAWARGPFHQWGPSKHAGDNRLMQFPSEFEWISPDGRGLLTHYMANHYSTGWAMDHQATSTDEALKVAYEQFAELAPVAATRNVMLPVGGDHVVPSRWCTEIHRQWPYLWPRFTVGLPRDFFSAVRAELGRSRRRPSPQTRDMNPVYTGKDVSFIDTKQAHRAAEVAVLDAERLATLASLRGAAYPREALDKAWRLLVYLAHHDALTGTQSDQVYLDLLGNWREAHDLGDTIRRSGAAHLAAHADTRGPGVPVAVFNTLSWARTDVVTIRVAFPEGYHGFTLLAGALPAAEALPAGAGPSSVPVVADGVLRRADGSLAEATITFLARDVPALGYRIFHLIAAFELPCWTAEPGTTISGEAFTLTADGRALTSIRDNRTGRELLRAGGLGGVPYLQEEYDKHPEWGEGPWHLLPKGPGVLPQSGTVRAEACPLGRRLIIETALGELTLTQEVLLWEGVDRVDFRLHADGSIGRSFGCPDADAAQMSWAQDNPALNWAGLSSAVRLDLGHTQLAVGVAEVVAPDGVDVRPLLTALAACGVTATSGVPEGPRYGRIDLDSNLPDTRIVIGGPGRNTLAAEILHGHDAHALELARTGRTLVPAAAPGGALTDVRGPRALPALIVTDLDALAADLDDAVIEVRRRAPGLPCPPGSLTPYSAALVNRGTPGFVAEPDGTAYMALMRACTGWPSGVWLDGERRTAPDGSDFGWQHWSHTFGYSLISGPGDWRAAGFVHAGHEANHPMLACRPGTHDGELPPRLSLASVSPDTAVLTALKQDSSGDVVFRFYEPHGRAATARPALHGGIAAAFRANVLEERDGEGRAEIDLAPAQVTTMTVVPAARRMGDVVIAPEREPVQPVHTRYWLHDKGPAPLGDLPTAVHLSPSPLRLAPGEEGTLRLTVATSTRHARGTVELDVPHGLTVKAPELRYDLAPGKWAEFALTVRGEQGARHLAARIRDELGQVLEDTAEILIGAEPATLTAELHAERHSAGPPGRGLALRPGERGELVLRLAASADARVRGEVQLLSPFGAWELIPDWTRVFTVMPGEHAELRFTVTAPRDARPGSHWWVLAKIGWFGRLAYTPAVPMKIL</sequence>
<dbReference type="SUPFAM" id="SSF88713">
    <property type="entry name" value="Glycoside hydrolase/deacetylase"/>
    <property type="match status" value="1"/>
</dbReference>
<dbReference type="SUPFAM" id="SSF74650">
    <property type="entry name" value="Galactose mutarotase-like"/>
    <property type="match status" value="2"/>
</dbReference>
<dbReference type="InterPro" id="IPR037094">
    <property type="entry name" value="Glyco_hydro_38_cen_sf"/>
</dbReference>
<evidence type="ECO:0000256" key="3">
    <source>
        <dbReference type="ARBA" id="ARBA00022801"/>
    </source>
</evidence>
<organism evidence="6 7">
    <name type="scientific">Nonomuraea typhae</name>
    <dbReference type="NCBI Taxonomy" id="2603600"/>
    <lineage>
        <taxon>Bacteria</taxon>
        <taxon>Bacillati</taxon>
        <taxon>Actinomycetota</taxon>
        <taxon>Actinomycetes</taxon>
        <taxon>Streptosporangiales</taxon>
        <taxon>Streptosporangiaceae</taxon>
        <taxon>Nonomuraea</taxon>
    </lineage>
</organism>
<dbReference type="PANTHER" id="PTHR46017:SF1">
    <property type="entry name" value="ALPHA-MANNOSIDASE 2C1"/>
    <property type="match status" value="1"/>
</dbReference>
<name>A0ABW7Z4V4_9ACTN</name>
<dbReference type="InterPro" id="IPR011013">
    <property type="entry name" value="Gal_mutarotase_sf_dom"/>
</dbReference>
<keyword evidence="7" id="KW-1185">Reference proteome</keyword>
<dbReference type="SMART" id="SM00872">
    <property type="entry name" value="Alpha-mann_mid"/>
    <property type="match status" value="1"/>
</dbReference>
<dbReference type="Pfam" id="PF09261">
    <property type="entry name" value="Alpha-mann_mid"/>
    <property type="match status" value="1"/>
</dbReference>
<dbReference type="PANTHER" id="PTHR46017">
    <property type="entry name" value="ALPHA-MANNOSIDASE 2C1"/>
    <property type="match status" value="1"/>
</dbReference>
<dbReference type="EMBL" id="JBITGY010000010">
    <property type="protein sequence ID" value="MFI6502488.1"/>
    <property type="molecule type" value="Genomic_DNA"/>
</dbReference>
<dbReference type="InterPro" id="IPR027291">
    <property type="entry name" value="Glyco_hydro_38_N_sf"/>
</dbReference>
<dbReference type="Gene3D" id="2.70.98.30">
    <property type="entry name" value="Golgi alpha-mannosidase II, domain 4"/>
    <property type="match status" value="1"/>
</dbReference>
<dbReference type="CDD" id="cd10786">
    <property type="entry name" value="GH38N_AMII_like"/>
    <property type="match status" value="1"/>
</dbReference>
<dbReference type="Pfam" id="PF17677">
    <property type="entry name" value="Glyco_hydro38C2"/>
    <property type="match status" value="1"/>
</dbReference>
<dbReference type="Gene3D" id="3.20.110.10">
    <property type="entry name" value="Glycoside hydrolase 38, N terminal domain"/>
    <property type="match status" value="1"/>
</dbReference>
<evidence type="ECO:0000256" key="4">
    <source>
        <dbReference type="ARBA" id="ARBA00023295"/>
    </source>
</evidence>